<dbReference type="OrthoDB" id="4092340at2759"/>
<feature type="compositionally biased region" description="Polar residues" evidence="1">
    <location>
        <begin position="17"/>
        <end position="27"/>
    </location>
</feature>
<accession>A0A9P6DQF2</accession>
<protein>
    <submittedName>
        <fullName evidence="2">Uncharacterized protein</fullName>
    </submittedName>
</protein>
<feature type="compositionally biased region" description="Low complexity" evidence="1">
    <location>
        <begin position="308"/>
        <end position="327"/>
    </location>
</feature>
<evidence type="ECO:0000256" key="1">
    <source>
        <dbReference type="SAM" id="MobiDB-lite"/>
    </source>
</evidence>
<keyword evidence="3" id="KW-1185">Reference proteome</keyword>
<evidence type="ECO:0000313" key="3">
    <source>
        <dbReference type="Proteomes" id="UP000886523"/>
    </source>
</evidence>
<name>A0A9P6DQF2_9AGAM</name>
<feature type="compositionally biased region" description="Polar residues" evidence="1">
    <location>
        <begin position="287"/>
        <end position="297"/>
    </location>
</feature>
<proteinExistence type="predicted"/>
<feature type="region of interest" description="Disordered" evidence="1">
    <location>
        <begin position="237"/>
        <end position="402"/>
    </location>
</feature>
<feature type="region of interest" description="Disordered" evidence="1">
    <location>
        <begin position="162"/>
        <end position="185"/>
    </location>
</feature>
<reference evidence="2" key="1">
    <citation type="journal article" date="2020" name="Nat. Commun.">
        <title>Large-scale genome sequencing of mycorrhizal fungi provides insights into the early evolution of symbiotic traits.</title>
        <authorList>
            <person name="Miyauchi S."/>
            <person name="Kiss E."/>
            <person name="Kuo A."/>
            <person name="Drula E."/>
            <person name="Kohler A."/>
            <person name="Sanchez-Garcia M."/>
            <person name="Morin E."/>
            <person name="Andreopoulos B."/>
            <person name="Barry K.W."/>
            <person name="Bonito G."/>
            <person name="Buee M."/>
            <person name="Carver A."/>
            <person name="Chen C."/>
            <person name="Cichocki N."/>
            <person name="Clum A."/>
            <person name="Culley D."/>
            <person name="Crous P.W."/>
            <person name="Fauchery L."/>
            <person name="Girlanda M."/>
            <person name="Hayes R.D."/>
            <person name="Keri Z."/>
            <person name="LaButti K."/>
            <person name="Lipzen A."/>
            <person name="Lombard V."/>
            <person name="Magnuson J."/>
            <person name="Maillard F."/>
            <person name="Murat C."/>
            <person name="Nolan M."/>
            <person name="Ohm R.A."/>
            <person name="Pangilinan J."/>
            <person name="Pereira M.F."/>
            <person name="Perotto S."/>
            <person name="Peter M."/>
            <person name="Pfister S."/>
            <person name="Riley R."/>
            <person name="Sitrit Y."/>
            <person name="Stielow J.B."/>
            <person name="Szollosi G."/>
            <person name="Zifcakova L."/>
            <person name="Stursova M."/>
            <person name="Spatafora J.W."/>
            <person name="Tedersoo L."/>
            <person name="Vaario L.M."/>
            <person name="Yamada A."/>
            <person name="Yan M."/>
            <person name="Wang P."/>
            <person name="Xu J."/>
            <person name="Bruns T."/>
            <person name="Baldrian P."/>
            <person name="Vilgalys R."/>
            <person name="Dunand C."/>
            <person name="Henrissat B."/>
            <person name="Grigoriev I.V."/>
            <person name="Hibbett D."/>
            <person name="Nagy L.G."/>
            <person name="Martin F.M."/>
        </authorList>
    </citation>
    <scope>NUCLEOTIDE SEQUENCE</scope>
    <source>
        <strain evidence="2">UP504</strain>
    </source>
</reference>
<evidence type="ECO:0000313" key="2">
    <source>
        <dbReference type="EMBL" id="KAF9506575.1"/>
    </source>
</evidence>
<feature type="compositionally biased region" description="Polar residues" evidence="1">
    <location>
        <begin position="237"/>
        <end position="279"/>
    </location>
</feature>
<comment type="caution">
    <text evidence="2">The sequence shown here is derived from an EMBL/GenBank/DDBJ whole genome shotgun (WGS) entry which is preliminary data.</text>
</comment>
<feature type="compositionally biased region" description="Polar residues" evidence="1">
    <location>
        <begin position="338"/>
        <end position="347"/>
    </location>
</feature>
<organism evidence="2 3">
    <name type="scientific">Hydnum rufescens UP504</name>
    <dbReference type="NCBI Taxonomy" id="1448309"/>
    <lineage>
        <taxon>Eukaryota</taxon>
        <taxon>Fungi</taxon>
        <taxon>Dikarya</taxon>
        <taxon>Basidiomycota</taxon>
        <taxon>Agaricomycotina</taxon>
        <taxon>Agaricomycetes</taxon>
        <taxon>Cantharellales</taxon>
        <taxon>Hydnaceae</taxon>
        <taxon>Hydnum</taxon>
    </lineage>
</organism>
<dbReference type="EMBL" id="MU129106">
    <property type="protein sequence ID" value="KAF9506575.1"/>
    <property type="molecule type" value="Genomic_DNA"/>
</dbReference>
<feature type="compositionally biased region" description="Polar residues" evidence="1">
    <location>
        <begin position="379"/>
        <end position="396"/>
    </location>
</feature>
<gene>
    <name evidence="2" type="ORF">BS47DRAFT_1352595</name>
</gene>
<sequence length="482" mass="51299">MSNHRASLLSGLRTGGVRSSSNPSQIQMDAPYTTAIGTQFPRRSSTTLSQNSAFRDDAEFLPDFMNPLVPVQHPMTASVLEGGFPDVQQQHAQAMFMRAQAHAVQRAVMGSQRNMSVGAGSDQQALQMQLGFLRVQSLQQQQQHFQAQLLAQAQLQQQIQAQQASLQRRRPSETIPPLADPRASNSLSHQQALSGFEVASPMTAALDGQFPNVRPASGLNPNAVAFKATGSTEFVQHGTSSLTSNNWRNGVATPSNTPATPGFTTVISGGASLGTQVSSGLPKHDTATSWRRPSVASSLPRGDPSPPTSHKALSPSSSPPKVLVSTPEETGPVPRNISPPSTLSNKPRPQPLHFPVPAVLPEREVEAVQSQDIPVRNGGDSNSSSPTPTAVSSGPSSAREEATRRLYEGLGIGRPGPQNLQVEAPRQVSIQPARQPRGPPSGVEDLGARNFAARIRRKAIGGLGVLMDARGRRESIIEVEAY</sequence>
<dbReference type="AlphaFoldDB" id="A0A9P6DQF2"/>
<feature type="region of interest" description="Disordered" evidence="1">
    <location>
        <begin position="1"/>
        <end position="27"/>
    </location>
</feature>
<dbReference type="Proteomes" id="UP000886523">
    <property type="component" value="Unassembled WGS sequence"/>
</dbReference>